<dbReference type="AlphaFoldDB" id="A0A235F807"/>
<evidence type="ECO:0000313" key="2">
    <source>
        <dbReference type="EMBL" id="OYD57372.1"/>
    </source>
</evidence>
<evidence type="ECO:0000313" key="3">
    <source>
        <dbReference type="Proteomes" id="UP000215059"/>
    </source>
</evidence>
<feature type="transmembrane region" description="Helical" evidence="1">
    <location>
        <begin position="194"/>
        <end position="213"/>
    </location>
</feature>
<sequence length="258" mass="29261">MKNEQFDEEIQDYLSLYKVDLPDEDEMERSIAAIMSSVPKKKSSLLVWQNGARSLLQNSIRELMHFGALFWVINVLFLILGAITLIDRSADPYLTAFILAPLPFITGTYEIFKSRDEGLVELEMSLKYNTHQVFLSRLVAVGVMNFVLNAALCTLFASFYPQMLVVKLLLCWTIPYVFVTGIAFLFAMNVRSSIASGTLAAVWFAFCFGFLQGEEFQRMVMQMDIVTAIAILLIGVMLWAIGVQRMKKITIGRENYEA</sequence>
<reference evidence="2 3" key="1">
    <citation type="submission" date="2017-07" db="EMBL/GenBank/DDBJ databases">
        <title>Fictibacillus sp. nov. GDSW-R2A3 Genome sequencing and assembly.</title>
        <authorList>
            <person name="Mayilraj S."/>
        </authorList>
    </citation>
    <scope>NUCLEOTIDE SEQUENCE [LARGE SCALE GENOMIC DNA]</scope>
    <source>
        <strain evidence="2 3">GDSW-R2A3</strain>
    </source>
</reference>
<comment type="caution">
    <text evidence="2">The sequence shown here is derived from an EMBL/GenBank/DDBJ whole genome shotgun (WGS) entry which is preliminary data.</text>
</comment>
<feature type="transmembrane region" description="Helical" evidence="1">
    <location>
        <begin position="63"/>
        <end position="86"/>
    </location>
</feature>
<feature type="transmembrane region" description="Helical" evidence="1">
    <location>
        <begin position="92"/>
        <end position="112"/>
    </location>
</feature>
<organism evidence="2 3">
    <name type="scientific">Fictibacillus aquaticus</name>
    <dbReference type="NCBI Taxonomy" id="2021314"/>
    <lineage>
        <taxon>Bacteria</taxon>
        <taxon>Bacillati</taxon>
        <taxon>Bacillota</taxon>
        <taxon>Bacilli</taxon>
        <taxon>Bacillales</taxon>
        <taxon>Fictibacillaceae</taxon>
        <taxon>Fictibacillus</taxon>
    </lineage>
</organism>
<protein>
    <submittedName>
        <fullName evidence="2">Uncharacterized protein</fullName>
    </submittedName>
</protein>
<accession>A0A235F807</accession>
<keyword evidence="1" id="KW-1133">Transmembrane helix</keyword>
<dbReference type="OrthoDB" id="1912744at2"/>
<keyword evidence="1" id="KW-0812">Transmembrane</keyword>
<feature type="transmembrane region" description="Helical" evidence="1">
    <location>
        <begin position="225"/>
        <end position="243"/>
    </location>
</feature>
<name>A0A235F807_9BACL</name>
<keyword evidence="1" id="KW-0472">Membrane</keyword>
<feature type="transmembrane region" description="Helical" evidence="1">
    <location>
        <begin position="165"/>
        <end position="187"/>
    </location>
</feature>
<dbReference type="RefSeq" id="WP_094252721.1">
    <property type="nucleotide sequence ID" value="NZ_JBHLXL010000001.1"/>
</dbReference>
<evidence type="ECO:0000256" key="1">
    <source>
        <dbReference type="SAM" id="Phobius"/>
    </source>
</evidence>
<dbReference type="Proteomes" id="UP000215059">
    <property type="component" value="Unassembled WGS sequence"/>
</dbReference>
<dbReference type="EMBL" id="NOII01000003">
    <property type="protein sequence ID" value="OYD57372.1"/>
    <property type="molecule type" value="Genomic_DNA"/>
</dbReference>
<proteinExistence type="predicted"/>
<gene>
    <name evidence="2" type="ORF">CGZ90_11875</name>
</gene>
<feature type="transmembrane region" description="Helical" evidence="1">
    <location>
        <begin position="133"/>
        <end position="159"/>
    </location>
</feature>
<keyword evidence="3" id="KW-1185">Reference proteome</keyword>